<reference evidence="2" key="1">
    <citation type="journal article" date="2022" name="Int. J. Mol. Sci.">
        <title>Draft Genome of Tanacetum Coccineum: Genomic Comparison of Closely Related Tanacetum-Family Plants.</title>
        <authorList>
            <person name="Yamashiro T."/>
            <person name="Shiraishi A."/>
            <person name="Nakayama K."/>
            <person name="Satake H."/>
        </authorList>
    </citation>
    <scope>NUCLEOTIDE SEQUENCE</scope>
</reference>
<evidence type="ECO:0000256" key="1">
    <source>
        <dbReference type="SAM" id="MobiDB-lite"/>
    </source>
</evidence>
<comment type="caution">
    <text evidence="2">The sequence shown here is derived from an EMBL/GenBank/DDBJ whole genome shotgun (WGS) entry which is preliminary data.</text>
</comment>
<feature type="region of interest" description="Disordered" evidence="1">
    <location>
        <begin position="60"/>
        <end position="83"/>
    </location>
</feature>
<keyword evidence="3" id="KW-1185">Reference proteome</keyword>
<protein>
    <submittedName>
        <fullName evidence="2">Uncharacterized protein</fullName>
    </submittedName>
</protein>
<dbReference type="EMBL" id="BQNB010010587">
    <property type="protein sequence ID" value="GJS79283.1"/>
    <property type="molecule type" value="Genomic_DNA"/>
</dbReference>
<evidence type="ECO:0000313" key="2">
    <source>
        <dbReference type="EMBL" id="GJS79283.1"/>
    </source>
</evidence>
<accession>A0ABQ4YRM4</accession>
<evidence type="ECO:0000313" key="3">
    <source>
        <dbReference type="Proteomes" id="UP001151760"/>
    </source>
</evidence>
<organism evidence="2 3">
    <name type="scientific">Tanacetum coccineum</name>
    <dbReference type="NCBI Taxonomy" id="301880"/>
    <lineage>
        <taxon>Eukaryota</taxon>
        <taxon>Viridiplantae</taxon>
        <taxon>Streptophyta</taxon>
        <taxon>Embryophyta</taxon>
        <taxon>Tracheophyta</taxon>
        <taxon>Spermatophyta</taxon>
        <taxon>Magnoliopsida</taxon>
        <taxon>eudicotyledons</taxon>
        <taxon>Gunneridae</taxon>
        <taxon>Pentapetalae</taxon>
        <taxon>asterids</taxon>
        <taxon>campanulids</taxon>
        <taxon>Asterales</taxon>
        <taxon>Asteraceae</taxon>
        <taxon>Asteroideae</taxon>
        <taxon>Anthemideae</taxon>
        <taxon>Anthemidinae</taxon>
        <taxon>Tanacetum</taxon>
    </lineage>
</organism>
<gene>
    <name evidence="2" type="ORF">Tco_0729164</name>
</gene>
<name>A0ABQ4YRM4_9ASTR</name>
<feature type="compositionally biased region" description="Basic and acidic residues" evidence="1">
    <location>
        <begin position="66"/>
        <end position="76"/>
    </location>
</feature>
<sequence length="148" mass="16971">MSRYARRHPRVQERILERNIMTSLKEGPFQMGTISDVITGGTRYYRVAVNKVYQRTSTHSSNHFTETNRHLGKCEDDSGSENSVPTVDDMWIDSPENDLASMWRPLVFEADECDAIRPLMLTSGPITQTMFMDKSHIGDLSTMKRDII</sequence>
<reference evidence="2" key="2">
    <citation type="submission" date="2022-01" db="EMBL/GenBank/DDBJ databases">
        <authorList>
            <person name="Yamashiro T."/>
            <person name="Shiraishi A."/>
            <person name="Satake H."/>
            <person name="Nakayama K."/>
        </authorList>
    </citation>
    <scope>NUCLEOTIDE SEQUENCE</scope>
</reference>
<proteinExistence type="predicted"/>
<dbReference type="Proteomes" id="UP001151760">
    <property type="component" value="Unassembled WGS sequence"/>
</dbReference>